<proteinExistence type="predicted"/>
<name>A0ABP0Y648_9ROSI</name>
<reference evidence="4 5" key="1">
    <citation type="submission" date="2024-03" db="EMBL/GenBank/DDBJ databases">
        <authorList>
            <person name="Gkanogiannis A."/>
            <person name="Becerra Lopez-Lavalle L."/>
        </authorList>
    </citation>
    <scope>NUCLEOTIDE SEQUENCE [LARGE SCALE GENOMIC DNA]</scope>
</reference>
<keyword evidence="5" id="KW-1185">Reference proteome</keyword>
<dbReference type="InterPro" id="IPR003034">
    <property type="entry name" value="SAP_dom"/>
</dbReference>
<dbReference type="Pfam" id="PF24766">
    <property type="entry name" value="DUF7699"/>
    <property type="match status" value="1"/>
</dbReference>
<dbReference type="EMBL" id="OZ021736">
    <property type="protein sequence ID" value="CAK9315190.1"/>
    <property type="molecule type" value="Genomic_DNA"/>
</dbReference>
<evidence type="ECO:0000259" key="2">
    <source>
        <dbReference type="Pfam" id="PF02037"/>
    </source>
</evidence>
<accession>A0ABP0Y648</accession>
<evidence type="ECO:0008006" key="6">
    <source>
        <dbReference type="Google" id="ProtNLM"/>
    </source>
</evidence>
<dbReference type="PANTHER" id="PTHR35323:SF2">
    <property type="entry name" value="SAP DOMAIN-CONTAINING PROTEIN"/>
    <property type="match status" value="1"/>
</dbReference>
<evidence type="ECO:0000313" key="4">
    <source>
        <dbReference type="EMBL" id="CAK9315190.1"/>
    </source>
</evidence>
<protein>
    <recommendedName>
        <fullName evidence="6">SAP domain-containing protein</fullName>
    </recommendedName>
</protein>
<gene>
    <name evidence="4" type="ORF">CITCOLO1_LOCUS6973</name>
</gene>
<evidence type="ECO:0000259" key="3">
    <source>
        <dbReference type="Pfam" id="PF24766"/>
    </source>
</evidence>
<dbReference type="InterPro" id="IPR056116">
    <property type="entry name" value="DUF7699"/>
</dbReference>
<evidence type="ECO:0000313" key="5">
    <source>
        <dbReference type="Proteomes" id="UP001642487"/>
    </source>
</evidence>
<organism evidence="4 5">
    <name type="scientific">Citrullus colocynthis</name>
    <name type="common">colocynth</name>
    <dbReference type="NCBI Taxonomy" id="252529"/>
    <lineage>
        <taxon>Eukaryota</taxon>
        <taxon>Viridiplantae</taxon>
        <taxon>Streptophyta</taxon>
        <taxon>Embryophyta</taxon>
        <taxon>Tracheophyta</taxon>
        <taxon>Spermatophyta</taxon>
        <taxon>Magnoliopsida</taxon>
        <taxon>eudicotyledons</taxon>
        <taxon>Gunneridae</taxon>
        <taxon>Pentapetalae</taxon>
        <taxon>rosids</taxon>
        <taxon>fabids</taxon>
        <taxon>Cucurbitales</taxon>
        <taxon>Cucurbitaceae</taxon>
        <taxon>Benincaseae</taxon>
        <taxon>Citrullus</taxon>
    </lineage>
</organism>
<dbReference type="PANTHER" id="PTHR35323">
    <property type="entry name" value="SAP DOMAIN-CONTAINING PROTEIN"/>
    <property type="match status" value="1"/>
</dbReference>
<feature type="region of interest" description="Disordered" evidence="1">
    <location>
        <begin position="297"/>
        <end position="330"/>
    </location>
</feature>
<evidence type="ECO:0000256" key="1">
    <source>
        <dbReference type="SAM" id="MobiDB-lite"/>
    </source>
</evidence>
<sequence length="330" mass="37827">MPKTGSKRRVICISSSSDDDISSGDDEEESEEYDDEDDDEGDSEEEFDDKNDDNGDSEEEFDDKDDVETESEEEFDNEGSDNDSDEVLSERVIRFLKENKNLDSLTLNDCKAYLRENRLRITGTKAVCIQRVKDHWRMKDGNGEAHYPRSSFVVNCTGDVCRGDTVLFTQKVYAKFDKVTRHGGLIGKRTVAGRVVKESYGARKQQHTFTVEVLWSRGVRKLPPLYPLLVKGRNLYKLRTFRRRWNDEAQRVQVLAEKHKRGAAARGLRAMQKKKRKLQTGGFAKNQGHVHLARQALNSKESRKRMPSRDNNNADGSGYLQVSHVTRAKW</sequence>
<feature type="region of interest" description="Disordered" evidence="1">
    <location>
        <begin position="1"/>
        <end position="86"/>
    </location>
</feature>
<feature type="domain" description="DUF7699" evidence="3">
    <location>
        <begin position="161"/>
        <end position="245"/>
    </location>
</feature>
<feature type="compositionally biased region" description="Acidic residues" evidence="1">
    <location>
        <begin position="17"/>
        <end position="86"/>
    </location>
</feature>
<dbReference type="Pfam" id="PF02037">
    <property type="entry name" value="SAP"/>
    <property type="match status" value="1"/>
</dbReference>
<feature type="compositionally biased region" description="Basic residues" evidence="1">
    <location>
        <begin position="1"/>
        <end position="10"/>
    </location>
</feature>
<feature type="domain" description="SAP" evidence="2">
    <location>
        <begin position="102"/>
        <end position="137"/>
    </location>
</feature>
<dbReference type="Proteomes" id="UP001642487">
    <property type="component" value="Chromosome 2"/>
</dbReference>